<comment type="caution">
    <text evidence="2">The sequence shown here is derived from an EMBL/GenBank/DDBJ whole genome shotgun (WGS) entry which is preliminary data.</text>
</comment>
<evidence type="ECO:0000313" key="2">
    <source>
        <dbReference type="EMBL" id="MCC9296533.1"/>
    </source>
</evidence>
<proteinExistence type="predicted"/>
<organism evidence="2 3">
    <name type="scientific">Clostridium aromativorans</name>
    <dbReference type="NCBI Taxonomy" id="2836848"/>
    <lineage>
        <taxon>Bacteria</taxon>
        <taxon>Bacillati</taxon>
        <taxon>Bacillota</taxon>
        <taxon>Clostridia</taxon>
        <taxon>Eubacteriales</taxon>
        <taxon>Clostridiaceae</taxon>
        <taxon>Clostridium</taxon>
    </lineage>
</organism>
<evidence type="ECO:0000313" key="3">
    <source>
        <dbReference type="Proteomes" id="UP001165422"/>
    </source>
</evidence>
<reference evidence="2" key="1">
    <citation type="submission" date="2021-11" db="EMBL/GenBank/DDBJ databases">
        <authorList>
            <person name="Qingchun L."/>
            <person name="Dong Z."/>
            <person name="Zongwei Q."/>
            <person name="Jia Z."/>
            <person name="Duotao L."/>
        </authorList>
    </citation>
    <scope>NUCLEOTIDE SEQUENCE</scope>
    <source>
        <strain evidence="2">WLY-B-L2</strain>
    </source>
</reference>
<dbReference type="RefSeq" id="WP_179977739.1">
    <property type="nucleotide sequence ID" value="NZ_JAJJPB010000035.1"/>
</dbReference>
<keyword evidence="3" id="KW-1185">Reference proteome</keyword>
<feature type="domain" description="Helix-turn-helix" evidence="1">
    <location>
        <begin position="12"/>
        <end position="57"/>
    </location>
</feature>
<dbReference type="Pfam" id="PF12728">
    <property type="entry name" value="HTH_17"/>
    <property type="match status" value="1"/>
</dbReference>
<dbReference type="Proteomes" id="UP001165422">
    <property type="component" value="Unassembled WGS sequence"/>
</dbReference>
<evidence type="ECO:0000259" key="1">
    <source>
        <dbReference type="Pfam" id="PF12728"/>
    </source>
</evidence>
<name>A0ABS8N9Q2_9CLOT</name>
<dbReference type="EMBL" id="JAJJPB010000035">
    <property type="protein sequence ID" value="MCC9296533.1"/>
    <property type="molecule type" value="Genomic_DNA"/>
</dbReference>
<accession>A0ABS8N9Q2</accession>
<dbReference type="InterPro" id="IPR041657">
    <property type="entry name" value="HTH_17"/>
</dbReference>
<protein>
    <submittedName>
        <fullName evidence="2">Helix-turn-helix domain-containing protein</fullName>
    </submittedName>
</protein>
<sequence length="71" mass="8158">MDEYINSLPEVITIKEVQKILRIGKSKSYEIARHKDFPKLPVSKPIRIPKREFLEWAGLYGFVKKGGKANG</sequence>
<gene>
    <name evidence="2" type="ORF">LN736_16940</name>
</gene>